<accession>A0A2T5JAR9</accession>
<dbReference type="Proteomes" id="UP000244168">
    <property type="component" value="Unassembled WGS sequence"/>
</dbReference>
<keyword evidence="1" id="KW-0732">Signal</keyword>
<keyword evidence="3" id="KW-1185">Reference proteome</keyword>
<feature type="signal peptide" evidence="1">
    <location>
        <begin position="1"/>
        <end position="20"/>
    </location>
</feature>
<dbReference type="RefSeq" id="WP_107828162.1">
    <property type="nucleotide sequence ID" value="NZ_CP160205.1"/>
</dbReference>
<dbReference type="Gene3D" id="2.130.10.10">
    <property type="entry name" value="YVTN repeat-like/Quinoprotein amine dehydrogenase"/>
    <property type="match status" value="2"/>
</dbReference>
<dbReference type="OrthoDB" id="799853at2"/>
<proteinExistence type="predicted"/>
<dbReference type="SUPFAM" id="SSF63829">
    <property type="entry name" value="Calcium-dependent phosphotriesterase"/>
    <property type="match status" value="1"/>
</dbReference>
<feature type="chain" id="PRO_5015517929" description="Two component regulator with propeller domain" evidence="1">
    <location>
        <begin position="21"/>
        <end position="491"/>
    </location>
</feature>
<comment type="caution">
    <text evidence="2">The sequence shown here is derived from an EMBL/GenBank/DDBJ whole genome shotgun (WGS) entry which is preliminary data.</text>
</comment>
<evidence type="ECO:0000313" key="2">
    <source>
        <dbReference type="EMBL" id="PTQ97967.1"/>
    </source>
</evidence>
<dbReference type="EMBL" id="QAOQ01000003">
    <property type="protein sequence ID" value="PTQ97967.1"/>
    <property type="molecule type" value="Genomic_DNA"/>
</dbReference>
<protein>
    <recommendedName>
        <fullName evidence="4">Two component regulator with propeller domain</fullName>
    </recommendedName>
</protein>
<reference evidence="2 3" key="1">
    <citation type="submission" date="2018-04" db="EMBL/GenBank/DDBJ databases">
        <title>Genomic Encyclopedia of Archaeal and Bacterial Type Strains, Phase II (KMG-II): from individual species to whole genera.</title>
        <authorList>
            <person name="Goeker M."/>
        </authorList>
    </citation>
    <scope>NUCLEOTIDE SEQUENCE [LARGE SCALE GENOMIC DNA]</scope>
    <source>
        <strain evidence="2 3">DSM 26809</strain>
    </source>
</reference>
<evidence type="ECO:0000256" key="1">
    <source>
        <dbReference type="SAM" id="SignalP"/>
    </source>
</evidence>
<sequence>MKKSLLILLVLVTVKLNIKAQNIFPVKLDNCITNTFCLDCGDEKAGVNTNEFNNLVNKLNKTNGSDYRKVNGKILFQVLVDSTGNGCVLSHTDASDSPTSASIVRALNLFTGWIPAKENGKTVGRTSINISAEIKNGVLTASVARVDMNAFRRSFEARDPEIYNKSYAYTNENLKNYNIKFWNSKNSNLPDNFNDHIAIDANNTVWLTTEQNLVKFTGSSFIPAGQYVSDNNKVPFVYHTIIADNKNIKWTCIKDDIYSFNGDKWTKYDSTTTGSSGTYSIINNTKSAEVFFCSDKGLTIYKNGTWNTINKAKVKELPSDRVYFAKRDSKNRIWVGTFSGSVLLDENGKAISYNNTATVLKNKCITSMDEDENGNVYLGLFEYDRKDKKSLNADEGVAICSSNGDIKQFTTDNSGMPFNHVTKVLYDKNEKVLWIATDRAGLVRYDLKGNWENYHNKNSNIPTPYISDMALNSNGVLYLATRQGLVKIERK</sequence>
<evidence type="ECO:0008006" key="4">
    <source>
        <dbReference type="Google" id="ProtNLM"/>
    </source>
</evidence>
<gene>
    <name evidence="2" type="ORF">C8P68_103126</name>
</gene>
<name>A0A2T5JAR9_9SPHI</name>
<evidence type="ECO:0000313" key="3">
    <source>
        <dbReference type="Proteomes" id="UP000244168"/>
    </source>
</evidence>
<organism evidence="2 3">
    <name type="scientific">Mucilaginibacter yixingensis</name>
    <dbReference type="NCBI Taxonomy" id="1295612"/>
    <lineage>
        <taxon>Bacteria</taxon>
        <taxon>Pseudomonadati</taxon>
        <taxon>Bacteroidota</taxon>
        <taxon>Sphingobacteriia</taxon>
        <taxon>Sphingobacteriales</taxon>
        <taxon>Sphingobacteriaceae</taxon>
        <taxon>Mucilaginibacter</taxon>
    </lineage>
</organism>
<dbReference type="AlphaFoldDB" id="A0A2T5JAR9"/>
<dbReference type="InterPro" id="IPR015943">
    <property type="entry name" value="WD40/YVTN_repeat-like_dom_sf"/>
</dbReference>